<reference evidence="2" key="1">
    <citation type="journal article" date="2023" name="Commun. Biol.">
        <title>Genome analysis of Parmales, the sister group of diatoms, reveals the evolutionary specialization of diatoms from phago-mixotrophs to photoautotrophs.</title>
        <authorList>
            <person name="Ban H."/>
            <person name="Sato S."/>
            <person name="Yoshikawa S."/>
            <person name="Yamada K."/>
            <person name="Nakamura Y."/>
            <person name="Ichinomiya M."/>
            <person name="Sato N."/>
            <person name="Blanc-Mathieu R."/>
            <person name="Endo H."/>
            <person name="Kuwata A."/>
            <person name="Ogata H."/>
        </authorList>
    </citation>
    <scope>NUCLEOTIDE SEQUENCE [LARGE SCALE GENOMIC DNA]</scope>
    <source>
        <strain evidence="2">NIES 3700</strain>
    </source>
</reference>
<proteinExistence type="predicted"/>
<name>A0A9W7CEG3_9STRA</name>
<dbReference type="Proteomes" id="UP001165122">
    <property type="component" value="Unassembled WGS sequence"/>
</dbReference>
<organism evidence="1 2">
    <name type="scientific">Triparma laevis f. longispina</name>
    <dbReference type="NCBI Taxonomy" id="1714387"/>
    <lineage>
        <taxon>Eukaryota</taxon>
        <taxon>Sar</taxon>
        <taxon>Stramenopiles</taxon>
        <taxon>Ochrophyta</taxon>
        <taxon>Bolidophyceae</taxon>
        <taxon>Parmales</taxon>
        <taxon>Triparmaceae</taxon>
        <taxon>Triparma</taxon>
    </lineage>
</organism>
<comment type="caution">
    <text evidence="1">The sequence shown here is derived from an EMBL/GenBank/DDBJ whole genome shotgun (WGS) entry which is preliminary data.</text>
</comment>
<gene>
    <name evidence="1" type="ORF">TrLO_g4646</name>
</gene>
<accession>A0A9W7CEG3</accession>
<evidence type="ECO:0000313" key="2">
    <source>
        <dbReference type="Proteomes" id="UP001165122"/>
    </source>
</evidence>
<sequence length="332" mass="34665">MDAVCIEKPLDHCCGTGSECGYATSGWTTGQMRILPSTGDPNINQFSGQIQYSSDVDMKVHYESGGTFRAYISLSGATGIVSTTKFRFGRHCTINGREATNSFCENPLALSENDCTKLGSVWRTVFSTTADARELRTDYIYSGNAVLSFPYFVHPNDLPFGKGEAKFDCIVSDEVSNFQLSGAGSTINGGFKVRGYLNDDDTSFLDCLSSSSSDCSLQSTMQSSLPTVASSTALTPWLDATLCPASSDNPNPNYDACGVDGGDGSSCESGDPVKATCADVQPDIDTCTPEPAGTNCCEGAPVDGGGGAASLVVGLGVKLAAAMAAIAGFWIL</sequence>
<dbReference type="AlphaFoldDB" id="A0A9W7CEG3"/>
<dbReference type="EMBL" id="BRXW01000123">
    <property type="protein sequence ID" value="GMI08420.1"/>
    <property type="molecule type" value="Genomic_DNA"/>
</dbReference>
<evidence type="ECO:0000313" key="1">
    <source>
        <dbReference type="EMBL" id="GMI08420.1"/>
    </source>
</evidence>
<keyword evidence="2" id="KW-1185">Reference proteome</keyword>
<protein>
    <submittedName>
        <fullName evidence="1">Uncharacterized protein</fullName>
    </submittedName>
</protein>